<accession>A0A0D7BFE5</accession>
<proteinExistence type="predicted"/>
<reference evidence="1 2" key="1">
    <citation type="journal article" date="2015" name="Fungal Genet. Biol.">
        <title>Evolution of novel wood decay mechanisms in Agaricales revealed by the genome sequences of Fistulina hepatica and Cylindrobasidium torrendii.</title>
        <authorList>
            <person name="Floudas D."/>
            <person name="Held B.W."/>
            <person name="Riley R."/>
            <person name="Nagy L.G."/>
            <person name="Koehler G."/>
            <person name="Ransdell A.S."/>
            <person name="Younus H."/>
            <person name="Chow J."/>
            <person name="Chiniquy J."/>
            <person name="Lipzen A."/>
            <person name="Tritt A."/>
            <person name="Sun H."/>
            <person name="Haridas S."/>
            <person name="LaButti K."/>
            <person name="Ohm R.A."/>
            <person name="Kues U."/>
            <person name="Blanchette R.A."/>
            <person name="Grigoriev I.V."/>
            <person name="Minto R.E."/>
            <person name="Hibbett D.S."/>
        </authorList>
    </citation>
    <scope>NUCLEOTIDE SEQUENCE [LARGE SCALE GENOMIC DNA]</scope>
    <source>
        <strain evidence="1 2">FP15055 ss-10</strain>
    </source>
</reference>
<evidence type="ECO:0000313" key="1">
    <source>
        <dbReference type="EMBL" id="KIY69217.1"/>
    </source>
</evidence>
<dbReference type="AlphaFoldDB" id="A0A0D7BFE5"/>
<dbReference type="OrthoDB" id="2020070at2759"/>
<protein>
    <submittedName>
        <fullName evidence="1">Uncharacterized protein</fullName>
    </submittedName>
</protein>
<dbReference type="Proteomes" id="UP000054007">
    <property type="component" value="Unassembled WGS sequence"/>
</dbReference>
<dbReference type="EMBL" id="KN880488">
    <property type="protein sequence ID" value="KIY69217.1"/>
    <property type="molecule type" value="Genomic_DNA"/>
</dbReference>
<organism evidence="1 2">
    <name type="scientific">Cylindrobasidium torrendii FP15055 ss-10</name>
    <dbReference type="NCBI Taxonomy" id="1314674"/>
    <lineage>
        <taxon>Eukaryota</taxon>
        <taxon>Fungi</taxon>
        <taxon>Dikarya</taxon>
        <taxon>Basidiomycota</taxon>
        <taxon>Agaricomycotina</taxon>
        <taxon>Agaricomycetes</taxon>
        <taxon>Agaricomycetidae</taxon>
        <taxon>Agaricales</taxon>
        <taxon>Marasmiineae</taxon>
        <taxon>Physalacriaceae</taxon>
        <taxon>Cylindrobasidium</taxon>
    </lineage>
</organism>
<gene>
    <name evidence="1" type="ORF">CYLTODRAFT_420931</name>
</gene>
<name>A0A0D7BFE5_9AGAR</name>
<sequence>MRRVSAATVYKHQADTTLKSTRILAMSTDQDTFPYLSLFPATPEQELVYVHRAGEQWGVPNGLSIDEFAAGNAALSVSSI</sequence>
<keyword evidence="2" id="KW-1185">Reference proteome</keyword>
<evidence type="ECO:0000313" key="2">
    <source>
        <dbReference type="Proteomes" id="UP000054007"/>
    </source>
</evidence>